<dbReference type="OrthoDB" id="3053835at2759"/>
<sequence length="353" mass="38947">MAARLPQVINPKGPWDEPDTLPPHMSSQLLPPIPPDIGQRTAPELFGMLFNYGLMGSLLVQVYHYYGAFPKDRTSTKAIVYTLFVLELTQTGIMSYFAYTIFGSGYGNLDVFDRSALEWFPVCILGSIIAGIVQLFYAYRLHAFSGSWIAGGLVTVLALLQIGSGIGQGIISKMLVDRSKLTGKPILVTIWLVSSAVCDILIASFMTYYLKRGEVRSPRMRNNIAKIVRYTVETGAITALVASIQVIVQHTSPRNNYFETPSWTLGKLYSNNLLVLLNARAITVGGRGYTNPTVRGITDEINFQGTGVRTTDTQLDERPTSGIHSENASDTEHCKVPRRYPSSRTLELDNVAV</sequence>
<evidence type="ECO:0000256" key="1">
    <source>
        <dbReference type="SAM" id="MobiDB-lite"/>
    </source>
</evidence>
<evidence type="ECO:0000259" key="3">
    <source>
        <dbReference type="Pfam" id="PF20152"/>
    </source>
</evidence>
<keyword evidence="2" id="KW-0472">Membrane</keyword>
<dbReference type="PANTHER" id="PTHR40465">
    <property type="entry name" value="CHROMOSOME 1, WHOLE GENOME SHOTGUN SEQUENCE"/>
    <property type="match status" value="1"/>
</dbReference>
<feature type="transmembrane region" description="Helical" evidence="2">
    <location>
        <begin position="146"/>
        <end position="166"/>
    </location>
</feature>
<dbReference type="Pfam" id="PF20152">
    <property type="entry name" value="DUF6534"/>
    <property type="match status" value="1"/>
</dbReference>
<proteinExistence type="predicted"/>
<keyword evidence="2" id="KW-1133">Transmembrane helix</keyword>
<feature type="domain" description="DUF6534" evidence="3">
    <location>
        <begin position="195"/>
        <end position="281"/>
    </location>
</feature>
<feature type="region of interest" description="Disordered" evidence="1">
    <location>
        <begin position="1"/>
        <end position="21"/>
    </location>
</feature>
<dbReference type="InterPro" id="IPR045339">
    <property type="entry name" value="DUF6534"/>
</dbReference>
<feature type="transmembrane region" description="Helical" evidence="2">
    <location>
        <begin position="78"/>
        <end position="99"/>
    </location>
</feature>
<dbReference type="PANTHER" id="PTHR40465:SF1">
    <property type="entry name" value="DUF6534 DOMAIN-CONTAINING PROTEIN"/>
    <property type="match status" value="1"/>
</dbReference>
<dbReference type="AlphaFoldDB" id="A0A8H6YHW3"/>
<comment type="caution">
    <text evidence="4">The sequence shown here is derived from an EMBL/GenBank/DDBJ whole genome shotgun (WGS) entry which is preliminary data.</text>
</comment>
<name>A0A8H6YHW3_9AGAR</name>
<organism evidence="4 5">
    <name type="scientific">Mycena venus</name>
    <dbReference type="NCBI Taxonomy" id="2733690"/>
    <lineage>
        <taxon>Eukaryota</taxon>
        <taxon>Fungi</taxon>
        <taxon>Dikarya</taxon>
        <taxon>Basidiomycota</taxon>
        <taxon>Agaricomycotina</taxon>
        <taxon>Agaricomycetes</taxon>
        <taxon>Agaricomycetidae</taxon>
        <taxon>Agaricales</taxon>
        <taxon>Marasmiineae</taxon>
        <taxon>Mycenaceae</taxon>
        <taxon>Mycena</taxon>
    </lineage>
</organism>
<evidence type="ECO:0000256" key="2">
    <source>
        <dbReference type="SAM" id="Phobius"/>
    </source>
</evidence>
<dbReference type="Proteomes" id="UP000620124">
    <property type="component" value="Unassembled WGS sequence"/>
</dbReference>
<dbReference type="EMBL" id="JACAZI010000005">
    <property type="protein sequence ID" value="KAF7360083.1"/>
    <property type="molecule type" value="Genomic_DNA"/>
</dbReference>
<protein>
    <recommendedName>
        <fullName evidence="3">DUF6534 domain-containing protein</fullName>
    </recommendedName>
</protein>
<feature type="transmembrane region" description="Helical" evidence="2">
    <location>
        <begin position="230"/>
        <end position="248"/>
    </location>
</feature>
<gene>
    <name evidence="4" type="ORF">MVEN_00736400</name>
</gene>
<accession>A0A8H6YHW3</accession>
<feature type="transmembrane region" description="Helical" evidence="2">
    <location>
        <begin position="119"/>
        <end position="139"/>
    </location>
</feature>
<feature type="transmembrane region" description="Helical" evidence="2">
    <location>
        <begin position="45"/>
        <end position="66"/>
    </location>
</feature>
<feature type="transmembrane region" description="Helical" evidence="2">
    <location>
        <begin position="186"/>
        <end position="210"/>
    </location>
</feature>
<reference evidence="4" key="1">
    <citation type="submission" date="2020-05" db="EMBL/GenBank/DDBJ databases">
        <title>Mycena genomes resolve the evolution of fungal bioluminescence.</title>
        <authorList>
            <person name="Tsai I.J."/>
        </authorList>
    </citation>
    <scope>NUCLEOTIDE SEQUENCE</scope>
    <source>
        <strain evidence="4">CCC161011</strain>
    </source>
</reference>
<keyword evidence="2" id="KW-0812">Transmembrane</keyword>
<feature type="region of interest" description="Disordered" evidence="1">
    <location>
        <begin position="308"/>
        <end position="336"/>
    </location>
</feature>
<evidence type="ECO:0000313" key="4">
    <source>
        <dbReference type="EMBL" id="KAF7360083.1"/>
    </source>
</evidence>
<evidence type="ECO:0000313" key="5">
    <source>
        <dbReference type="Proteomes" id="UP000620124"/>
    </source>
</evidence>
<keyword evidence="5" id="KW-1185">Reference proteome</keyword>